<accession>A0AAD9RNP4</accession>
<gene>
    <name evidence="1" type="ORF">KPH14_009118</name>
</gene>
<name>A0AAD9RNP4_9HYME</name>
<dbReference type="Proteomes" id="UP001258017">
    <property type="component" value="Unassembled WGS sequence"/>
</dbReference>
<sequence length="218" mass="25278">MKHDKCYEKISARKRSVYAPRGNIGVSRLPLSNVPEITEYEDTTDDRSIADITFRKNTLGRTFAMNKLRKKQISRKENSSSCSTDSASNANVSVRLRGGTDFFRTPLKMRRISDGYKCRIFQSTSTRRPIIPIDQSGIIYQNLQKSINGKERNMLPRKITNFEKEQQSIGQSETLKSVGKITILLLYLHFLLSYYLSFSKTQRFEELFEICESETRYE</sequence>
<protein>
    <submittedName>
        <fullName evidence="1">Uncharacterized protein</fullName>
    </submittedName>
</protein>
<reference evidence="1" key="1">
    <citation type="submission" date="2021-08" db="EMBL/GenBank/DDBJ databases">
        <authorList>
            <person name="Misof B."/>
            <person name="Oliver O."/>
            <person name="Podsiadlowski L."/>
            <person name="Donath A."/>
            <person name="Peters R."/>
            <person name="Mayer C."/>
            <person name="Rust J."/>
            <person name="Gunkel S."/>
            <person name="Lesny P."/>
            <person name="Martin S."/>
            <person name="Oeyen J.P."/>
            <person name="Petersen M."/>
            <person name="Panagiotis P."/>
            <person name="Wilbrandt J."/>
            <person name="Tanja T."/>
        </authorList>
    </citation>
    <scope>NUCLEOTIDE SEQUENCE</scope>
    <source>
        <strain evidence="1">GBR_01_08_01A</strain>
        <tissue evidence="1">Thorax + abdomen</tissue>
    </source>
</reference>
<comment type="caution">
    <text evidence="1">The sequence shown here is derived from an EMBL/GenBank/DDBJ whole genome shotgun (WGS) entry which is preliminary data.</text>
</comment>
<dbReference type="EMBL" id="JAIFRP010000030">
    <property type="protein sequence ID" value="KAK2583087.1"/>
    <property type="molecule type" value="Genomic_DNA"/>
</dbReference>
<dbReference type="AlphaFoldDB" id="A0AAD9RNP4"/>
<evidence type="ECO:0000313" key="2">
    <source>
        <dbReference type="Proteomes" id="UP001258017"/>
    </source>
</evidence>
<organism evidence="1 2">
    <name type="scientific">Odynerus spinipes</name>
    <dbReference type="NCBI Taxonomy" id="1348599"/>
    <lineage>
        <taxon>Eukaryota</taxon>
        <taxon>Metazoa</taxon>
        <taxon>Ecdysozoa</taxon>
        <taxon>Arthropoda</taxon>
        <taxon>Hexapoda</taxon>
        <taxon>Insecta</taxon>
        <taxon>Pterygota</taxon>
        <taxon>Neoptera</taxon>
        <taxon>Endopterygota</taxon>
        <taxon>Hymenoptera</taxon>
        <taxon>Apocrita</taxon>
        <taxon>Aculeata</taxon>
        <taxon>Vespoidea</taxon>
        <taxon>Vespidae</taxon>
        <taxon>Eumeninae</taxon>
        <taxon>Odynerus</taxon>
    </lineage>
</organism>
<keyword evidence="2" id="KW-1185">Reference proteome</keyword>
<proteinExistence type="predicted"/>
<evidence type="ECO:0000313" key="1">
    <source>
        <dbReference type="EMBL" id="KAK2583087.1"/>
    </source>
</evidence>
<reference evidence="1" key="2">
    <citation type="journal article" date="2023" name="Commun. Biol.">
        <title>Intrasexual cuticular hydrocarbon dimorphism in a wasp sheds light on hydrocarbon biosynthesis genes in Hymenoptera.</title>
        <authorList>
            <person name="Moris V.C."/>
            <person name="Podsiadlowski L."/>
            <person name="Martin S."/>
            <person name="Oeyen J.P."/>
            <person name="Donath A."/>
            <person name="Petersen M."/>
            <person name="Wilbrandt J."/>
            <person name="Misof B."/>
            <person name="Liedtke D."/>
            <person name="Thamm M."/>
            <person name="Scheiner R."/>
            <person name="Schmitt T."/>
            <person name="Niehuis O."/>
        </authorList>
    </citation>
    <scope>NUCLEOTIDE SEQUENCE</scope>
    <source>
        <strain evidence="1">GBR_01_08_01A</strain>
    </source>
</reference>